<comment type="caution">
    <text evidence="1">The sequence shown here is derived from an EMBL/GenBank/DDBJ whole genome shotgun (WGS) entry which is preliminary data.</text>
</comment>
<reference evidence="1 2" key="1">
    <citation type="journal article" date="2021" name="Nat. Plants">
        <title>The Taxus genome provides insights into paclitaxel biosynthesis.</title>
        <authorList>
            <person name="Xiong X."/>
            <person name="Gou J."/>
            <person name="Liao Q."/>
            <person name="Li Y."/>
            <person name="Zhou Q."/>
            <person name="Bi G."/>
            <person name="Li C."/>
            <person name="Du R."/>
            <person name="Wang X."/>
            <person name="Sun T."/>
            <person name="Guo L."/>
            <person name="Liang H."/>
            <person name="Lu P."/>
            <person name="Wu Y."/>
            <person name="Zhang Z."/>
            <person name="Ro D.K."/>
            <person name="Shang Y."/>
            <person name="Huang S."/>
            <person name="Yan J."/>
        </authorList>
    </citation>
    <scope>NUCLEOTIDE SEQUENCE [LARGE SCALE GENOMIC DNA]</scope>
    <source>
        <strain evidence="1">Ta-2019</strain>
    </source>
</reference>
<keyword evidence="2" id="KW-1185">Reference proteome</keyword>
<dbReference type="AlphaFoldDB" id="A0AA38CIC5"/>
<evidence type="ECO:0000313" key="1">
    <source>
        <dbReference type="EMBL" id="KAH9300890.1"/>
    </source>
</evidence>
<organism evidence="1 2">
    <name type="scientific">Taxus chinensis</name>
    <name type="common">Chinese yew</name>
    <name type="synonym">Taxus wallichiana var. chinensis</name>
    <dbReference type="NCBI Taxonomy" id="29808"/>
    <lineage>
        <taxon>Eukaryota</taxon>
        <taxon>Viridiplantae</taxon>
        <taxon>Streptophyta</taxon>
        <taxon>Embryophyta</taxon>
        <taxon>Tracheophyta</taxon>
        <taxon>Spermatophyta</taxon>
        <taxon>Pinopsida</taxon>
        <taxon>Pinidae</taxon>
        <taxon>Conifers II</taxon>
        <taxon>Cupressales</taxon>
        <taxon>Taxaceae</taxon>
        <taxon>Taxus</taxon>
    </lineage>
</organism>
<accession>A0AA38CIC5</accession>
<name>A0AA38CIC5_TAXCH</name>
<gene>
    <name evidence="1" type="ORF">KI387_012473</name>
</gene>
<dbReference type="Proteomes" id="UP000824469">
    <property type="component" value="Unassembled WGS sequence"/>
</dbReference>
<feature type="non-terminal residue" evidence="1">
    <location>
        <position position="1"/>
    </location>
</feature>
<dbReference type="EMBL" id="JAHRHJ020000009">
    <property type="protein sequence ID" value="KAH9300890.1"/>
    <property type="molecule type" value="Genomic_DNA"/>
</dbReference>
<proteinExistence type="predicted"/>
<sequence>EVEDAGNQVKAIDEWKSLIIRQASVQLKEVPARLKVMKDASVQLKQLVTSTMDMNTVAESNLSTLVEINKMPRE</sequence>
<protein>
    <submittedName>
        <fullName evidence="1">Uncharacterized protein</fullName>
    </submittedName>
</protein>
<evidence type="ECO:0000313" key="2">
    <source>
        <dbReference type="Proteomes" id="UP000824469"/>
    </source>
</evidence>
<feature type="non-terminal residue" evidence="1">
    <location>
        <position position="74"/>
    </location>
</feature>